<evidence type="ECO:0000313" key="3">
    <source>
        <dbReference type="EMBL" id="GAA4132498.1"/>
    </source>
</evidence>
<dbReference type="Pfam" id="PF13581">
    <property type="entry name" value="HATPase_c_2"/>
    <property type="match status" value="1"/>
</dbReference>
<gene>
    <name evidence="3" type="ORF">GCM10022285_23000</name>
</gene>
<accession>A0ABP7Y8R2</accession>
<reference evidence="4" key="1">
    <citation type="journal article" date="2019" name="Int. J. Syst. Evol. Microbiol.">
        <title>The Global Catalogue of Microorganisms (GCM) 10K type strain sequencing project: providing services to taxonomists for standard genome sequencing and annotation.</title>
        <authorList>
            <consortium name="The Broad Institute Genomics Platform"/>
            <consortium name="The Broad Institute Genome Sequencing Center for Infectious Disease"/>
            <person name="Wu L."/>
            <person name="Ma J."/>
        </authorList>
    </citation>
    <scope>NUCLEOTIDE SEQUENCE [LARGE SCALE GENOMIC DNA]</scope>
    <source>
        <strain evidence="4">JCM 17589</strain>
    </source>
</reference>
<name>A0ABP7Y8R2_9ACTN</name>
<dbReference type="CDD" id="cd16936">
    <property type="entry name" value="HATPase_RsbW-like"/>
    <property type="match status" value="1"/>
</dbReference>
<evidence type="ECO:0000313" key="4">
    <source>
        <dbReference type="Proteomes" id="UP001501845"/>
    </source>
</evidence>
<dbReference type="PANTHER" id="PTHR35526:SF3">
    <property type="entry name" value="ANTI-SIGMA-F FACTOR RSBW"/>
    <property type="match status" value="1"/>
</dbReference>
<dbReference type="PANTHER" id="PTHR35526">
    <property type="entry name" value="ANTI-SIGMA-F FACTOR RSBW-RELATED"/>
    <property type="match status" value="1"/>
</dbReference>
<protein>
    <recommendedName>
        <fullName evidence="2">Histidine kinase/HSP90-like ATPase domain-containing protein</fullName>
    </recommendedName>
</protein>
<feature type="domain" description="Histidine kinase/HSP90-like ATPase" evidence="2">
    <location>
        <begin position="35"/>
        <end position="136"/>
    </location>
</feature>
<evidence type="ECO:0000256" key="1">
    <source>
        <dbReference type="ARBA" id="ARBA00022527"/>
    </source>
</evidence>
<dbReference type="Gene3D" id="3.30.565.10">
    <property type="entry name" value="Histidine kinase-like ATPase, C-terminal domain"/>
    <property type="match status" value="1"/>
</dbReference>
<organism evidence="3 4">
    <name type="scientific">Streptomyces tunisiensis</name>
    <dbReference type="NCBI Taxonomy" id="948699"/>
    <lineage>
        <taxon>Bacteria</taxon>
        <taxon>Bacillati</taxon>
        <taxon>Actinomycetota</taxon>
        <taxon>Actinomycetes</taxon>
        <taxon>Kitasatosporales</taxon>
        <taxon>Streptomycetaceae</taxon>
        <taxon>Streptomyces</taxon>
    </lineage>
</organism>
<proteinExistence type="predicted"/>
<dbReference type="Proteomes" id="UP001501845">
    <property type="component" value="Unassembled WGS sequence"/>
</dbReference>
<dbReference type="InterPro" id="IPR036890">
    <property type="entry name" value="HATPase_C_sf"/>
</dbReference>
<comment type="caution">
    <text evidence="3">The sequence shown here is derived from an EMBL/GenBank/DDBJ whole genome shotgun (WGS) entry which is preliminary data.</text>
</comment>
<dbReference type="InterPro" id="IPR050267">
    <property type="entry name" value="Anti-sigma-factor_SerPK"/>
</dbReference>
<dbReference type="EMBL" id="BAABBU010000012">
    <property type="protein sequence ID" value="GAA4132498.1"/>
    <property type="molecule type" value="Genomic_DNA"/>
</dbReference>
<sequence>MIEGHPPAQSRTHVMGEDVVIQGHRVRRRSWNVAFTAHPEEVARLRRAVGIHLTTWGLNDQVDTVQLCVSELVSNIVTHVGAGTPASLALSTDGERLRVEVYDPDSRALPTLVDAEADAEGGRGMALVAALADRWGVQVYDDHKVTWCEFAVGASTASAAPDGEPSVERAEALLDVYATLKPPACSYDPESGRVRRRVEEESVIDMVTDLLHRLRAHGGDVDRVLDCAQSRLEGAGLPLSP</sequence>
<keyword evidence="1" id="KW-0723">Serine/threonine-protein kinase</keyword>
<keyword evidence="4" id="KW-1185">Reference proteome</keyword>
<dbReference type="SUPFAM" id="SSF55874">
    <property type="entry name" value="ATPase domain of HSP90 chaperone/DNA topoisomerase II/histidine kinase"/>
    <property type="match status" value="1"/>
</dbReference>
<evidence type="ECO:0000259" key="2">
    <source>
        <dbReference type="Pfam" id="PF13581"/>
    </source>
</evidence>
<dbReference type="InterPro" id="IPR003594">
    <property type="entry name" value="HATPase_dom"/>
</dbReference>
<keyword evidence="1" id="KW-0418">Kinase</keyword>
<keyword evidence="1" id="KW-0808">Transferase</keyword>